<dbReference type="EMBL" id="JARTCD010000061">
    <property type="protein sequence ID" value="KAJ8654466.1"/>
    <property type="molecule type" value="Genomic_DNA"/>
</dbReference>
<reference evidence="3 4" key="1">
    <citation type="submission" date="2023-03" db="EMBL/GenBank/DDBJ databases">
        <title>Genome sequence of Lichtheimia ornata CBS 291.66.</title>
        <authorList>
            <person name="Mohabir J.T."/>
            <person name="Shea T.P."/>
            <person name="Kurbessoian T."/>
            <person name="Berby B."/>
            <person name="Fontaine J."/>
            <person name="Livny J."/>
            <person name="Gnirke A."/>
            <person name="Stajich J.E."/>
            <person name="Cuomo C.A."/>
        </authorList>
    </citation>
    <scope>NUCLEOTIDE SEQUENCE [LARGE SCALE GENOMIC DNA]</scope>
    <source>
        <strain evidence="3">CBS 291.66</strain>
    </source>
</reference>
<accession>A0AAD7UWX8</accession>
<evidence type="ECO:0000313" key="3">
    <source>
        <dbReference type="EMBL" id="KAJ8654466.1"/>
    </source>
</evidence>
<dbReference type="InterPro" id="IPR029044">
    <property type="entry name" value="Nucleotide-diphossugar_trans"/>
</dbReference>
<keyword evidence="2" id="KW-1133">Transmembrane helix</keyword>
<dbReference type="Proteomes" id="UP001234581">
    <property type="component" value="Unassembled WGS sequence"/>
</dbReference>
<feature type="transmembrane region" description="Helical" evidence="2">
    <location>
        <begin position="61"/>
        <end position="79"/>
    </location>
</feature>
<feature type="region of interest" description="Disordered" evidence="1">
    <location>
        <begin position="18"/>
        <end position="41"/>
    </location>
</feature>
<proteinExistence type="predicted"/>
<dbReference type="PANTHER" id="PTHR33604">
    <property type="entry name" value="OSJNBA0004B13.7 PROTEIN"/>
    <property type="match status" value="1"/>
</dbReference>
<sequence length="968" mass="109653">MHRELGGGDEETTFRRQSITNNNNSNSGFASPSRPFVSTHNRFSTTMPHRIKRFISQRPTAIWWTVVAMLLLFLVMRMPSSLPRPQKPRKEVLFTHDLVEYQDTSEITDYVLLDRLLKGDQDHPIQFNRQERTPHWVSNTGKASFAKQLQQQHRRGHRVDELEKLTRDVKLPYVDEQTSTVSVTAIVYYGSSGQALDAQLQAVFSQSVVPQDVWIVCTPATRSEVKSKAVAYENNKRLHIMAWDPVEWLQIAARAPGEFIWIIDPHIAPGKRYLEHVLRLAHTDAYRSALLGTHAMTFHQQPDTTHLECAADVVDNGVRPTTTHAVDMISDLWLIRRAWLAHVKTPFALHYDPDLFGYALCRSLHTHAGIPSIMIPSNSHDDSLRVQRLAGGDMHATRTRLCQQVQQHVRQAQKEGTAWQEDMVAPTENDASIVFVVDGVQQLRQIQSLLCRFVHNNQRTFDIHMATTDSYQGLSATHLHDKLHEYDPECAASIMVHDLNMGYARHLGLVAGKDTTTFMNQTPYEVARLVSVLQPRLVIHLTGKGPMARAVELARDLSKTTTISLPARDVQHVLWAADLPLQALEQWNSFSVKLVIVTDRRPHTLARLLRSAARAHYFGDTVDVSVVMEQTSDRVTQTFVSSVPWPHGTKDVRHRITRVNEMPVHVEAWYPAGDHEYGILLDDTVELSPLFYAWAKYAILRYRYASDNPKDAGQLLGVSLYAPRLAENDATQGRQLFDPSQVLMHAGLDPKSAYTMQAVPPGHSGTLYFPEHWREFHDYISARVADMKRKKLQNIQVPNARSSQWENSWRRYMDELLYMRGYVILYPNIPNGASLSTLHLDLGSSPLASYAHAASLFRVPLLGDSDDEAVFELPRWHQLPVLDMWGQVRSLDSLVDVGTQLQRQVSACTPLALNQHMHDPSDMLCPPARLVEIPVPVEQQLQNPQPPPDYPTRTVIVPADSGSEPTSV</sequence>
<comment type="caution">
    <text evidence="3">The sequence shown here is derived from an EMBL/GenBank/DDBJ whole genome shotgun (WGS) entry which is preliminary data.</text>
</comment>
<dbReference type="PANTHER" id="PTHR33604:SF3">
    <property type="entry name" value="OSJNBA0004B13.7 PROTEIN"/>
    <property type="match status" value="1"/>
</dbReference>
<keyword evidence="4" id="KW-1185">Reference proteome</keyword>
<protein>
    <recommendedName>
        <fullName evidence="5">Glycosyltransferase 2</fullName>
    </recommendedName>
</protein>
<dbReference type="RefSeq" id="XP_058339380.1">
    <property type="nucleotide sequence ID" value="XM_058489893.1"/>
</dbReference>
<evidence type="ECO:0000313" key="4">
    <source>
        <dbReference type="Proteomes" id="UP001234581"/>
    </source>
</evidence>
<dbReference type="GeneID" id="83217312"/>
<evidence type="ECO:0000256" key="2">
    <source>
        <dbReference type="SAM" id="Phobius"/>
    </source>
</evidence>
<feature type="region of interest" description="Disordered" evidence="1">
    <location>
        <begin position="940"/>
        <end position="968"/>
    </location>
</feature>
<dbReference type="AlphaFoldDB" id="A0AAD7UWX8"/>
<organism evidence="3 4">
    <name type="scientific">Lichtheimia ornata</name>
    <dbReference type="NCBI Taxonomy" id="688661"/>
    <lineage>
        <taxon>Eukaryota</taxon>
        <taxon>Fungi</taxon>
        <taxon>Fungi incertae sedis</taxon>
        <taxon>Mucoromycota</taxon>
        <taxon>Mucoromycotina</taxon>
        <taxon>Mucoromycetes</taxon>
        <taxon>Mucorales</taxon>
        <taxon>Lichtheimiaceae</taxon>
        <taxon>Lichtheimia</taxon>
    </lineage>
</organism>
<keyword evidence="2" id="KW-0812">Transmembrane</keyword>
<name>A0AAD7UWX8_9FUNG</name>
<evidence type="ECO:0008006" key="5">
    <source>
        <dbReference type="Google" id="ProtNLM"/>
    </source>
</evidence>
<keyword evidence="2" id="KW-0472">Membrane</keyword>
<evidence type="ECO:0000256" key="1">
    <source>
        <dbReference type="SAM" id="MobiDB-lite"/>
    </source>
</evidence>
<dbReference type="SUPFAM" id="SSF53448">
    <property type="entry name" value="Nucleotide-diphospho-sugar transferases"/>
    <property type="match status" value="1"/>
</dbReference>
<gene>
    <name evidence="3" type="ORF">O0I10_009907</name>
</gene>